<dbReference type="PROSITE" id="PS51900">
    <property type="entry name" value="CB"/>
    <property type="match status" value="1"/>
</dbReference>
<dbReference type="InterPro" id="IPR011010">
    <property type="entry name" value="DNA_brk_join_enz"/>
</dbReference>
<dbReference type="EMBL" id="JADBEM010000001">
    <property type="protein sequence ID" value="MBE1608208.1"/>
    <property type="molecule type" value="Genomic_DNA"/>
</dbReference>
<reference evidence="7" key="1">
    <citation type="submission" date="2020-10" db="EMBL/GenBank/DDBJ databases">
        <title>Sequencing the genomes of 1000 actinobacteria strains.</title>
        <authorList>
            <person name="Klenk H.-P."/>
        </authorList>
    </citation>
    <scope>NUCLEOTIDE SEQUENCE</scope>
    <source>
        <strain evidence="7">DSM 45354</strain>
    </source>
</reference>
<evidence type="ECO:0000259" key="6">
    <source>
        <dbReference type="PROSITE" id="PS51900"/>
    </source>
</evidence>
<evidence type="ECO:0000256" key="4">
    <source>
        <dbReference type="PROSITE-ProRule" id="PRU01248"/>
    </source>
</evidence>
<dbReference type="AlphaFoldDB" id="A0A927RLU1"/>
<dbReference type="InterPro" id="IPR013762">
    <property type="entry name" value="Integrase-like_cat_sf"/>
</dbReference>
<keyword evidence="3" id="KW-0233">DNA recombination</keyword>
<dbReference type="PROSITE" id="PS51898">
    <property type="entry name" value="TYR_RECOMBINASE"/>
    <property type="match status" value="1"/>
</dbReference>
<evidence type="ECO:0000313" key="7">
    <source>
        <dbReference type="EMBL" id="MBE1608208.1"/>
    </source>
</evidence>
<feature type="domain" description="Tyr recombinase" evidence="5">
    <location>
        <begin position="179"/>
        <end position="395"/>
    </location>
</feature>
<gene>
    <name evidence="7" type="ORF">HEB94_005056</name>
</gene>
<dbReference type="GO" id="GO:0015074">
    <property type="term" value="P:DNA integration"/>
    <property type="evidence" value="ECO:0007669"/>
    <property type="project" value="InterPro"/>
</dbReference>
<dbReference type="Proteomes" id="UP000638648">
    <property type="component" value="Unassembled WGS sequence"/>
</dbReference>
<dbReference type="InterPro" id="IPR044068">
    <property type="entry name" value="CB"/>
</dbReference>
<comment type="similarity">
    <text evidence="1">Belongs to the 'phage' integrase family.</text>
</comment>
<proteinExistence type="inferred from homology"/>
<comment type="caution">
    <text evidence="7">The sequence shown here is derived from an EMBL/GenBank/DDBJ whole genome shotgun (WGS) entry which is preliminary data.</text>
</comment>
<dbReference type="PANTHER" id="PTHR30349">
    <property type="entry name" value="PHAGE INTEGRASE-RELATED"/>
    <property type="match status" value="1"/>
</dbReference>
<evidence type="ECO:0000313" key="8">
    <source>
        <dbReference type="Proteomes" id="UP000638648"/>
    </source>
</evidence>
<dbReference type="PANTHER" id="PTHR30349:SF64">
    <property type="entry name" value="PROPHAGE INTEGRASE INTD-RELATED"/>
    <property type="match status" value="1"/>
</dbReference>
<dbReference type="CDD" id="cd01189">
    <property type="entry name" value="INT_ICEBs1_C_like"/>
    <property type="match status" value="1"/>
</dbReference>
<dbReference type="SUPFAM" id="SSF56349">
    <property type="entry name" value="DNA breaking-rejoining enzymes"/>
    <property type="match status" value="1"/>
</dbReference>
<dbReference type="Gene3D" id="1.10.443.10">
    <property type="entry name" value="Intergrase catalytic core"/>
    <property type="match status" value="1"/>
</dbReference>
<protein>
    <submittedName>
        <fullName evidence="7">Integrase</fullName>
    </submittedName>
</protein>
<dbReference type="InterPro" id="IPR002104">
    <property type="entry name" value="Integrase_catalytic"/>
</dbReference>
<evidence type="ECO:0000256" key="1">
    <source>
        <dbReference type="ARBA" id="ARBA00008857"/>
    </source>
</evidence>
<dbReference type="Gene3D" id="1.10.150.130">
    <property type="match status" value="1"/>
</dbReference>
<keyword evidence="8" id="KW-1185">Reference proteome</keyword>
<keyword evidence="2 4" id="KW-0238">DNA-binding</keyword>
<name>A0A927RLU1_9ACTN</name>
<accession>A0A927RLU1</accession>
<dbReference type="Pfam" id="PF00589">
    <property type="entry name" value="Phage_integrase"/>
    <property type="match status" value="1"/>
</dbReference>
<feature type="domain" description="Core-binding (CB)" evidence="6">
    <location>
        <begin position="69"/>
        <end position="153"/>
    </location>
</feature>
<dbReference type="GO" id="GO:0006310">
    <property type="term" value="P:DNA recombination"/>
    <property type="evidence" value="ECO:0007669"/>
    <property type="project" value="UniProtKB-KW"/>
</dbReference>
<evidence type="ECO:0000256" key="2">
    <source>
        <dbReference type="ARBA" id="ARBA00023125"/>
    </source>
</evidence>
<sequence length="410" mass="45510">MASLRELVWADGKTTTHQVRWRENGSERSMTFDDRKVADLYRLYLEAEGSAAADQWLDRQTATTIEQVTTLDAMMAHYIEHLTSVSDGTRAEYTRLYARTYGADTAGIGTLPVDAINRDKVSRATNTLLGRGLSQKSIKNARALLTAAFSYAVEHDDFPVKTNPCRRIRLPQAGDEDAGEVCYLTRGEFAALYNQLPDYWQPLVLTLVGTGMRWGEATALRVRDVDPDAGTIRITRAWKRVPGGWEIGPPKTRKSRRTITMPPELVDVLRPLRGGRPADDWLFTARRGVAHVHHANFRQRVWVPARTRAQLCDTHCDAELAAAKAAGRDPQPCGCPGTLTKTPRIHDLRHTHVSWLIDAGIGLVAIQQRLGHESIQTTIDVYGDLMPDLQAQAAQAASHALAGLRELPPV</sequence>
<dbReference type="InterPro" id="IPR050090">
    <property type="entry name" value="Tyrosine_recombinase_XerCD"/>
</dbReference>
<dbReference type="InterPro" id="IPR010998">
    <property type="entry name" value="Integrase_recombinase_N"/>
</dbReference>
<dbReference type="RefSeq" id="WP_192752018.1">
    <property type="nucleotide sequence ID" value="NZ_BAABJL010000099.1"/>
</dbReference>
<evidence type="ECO:0000259" key="5">
    <source>
        <dbReference type="PROSITE" id="PS51898"/>
    </source>
</evidence>
<organism evidence="7 8">
    <name type="scientific">Actinopolymorpha pittospori</name>
    <dbReference type="NCBI Taxonomy" id="648752"/>
    <lineage>
        <taxon>Bacteria</taxon>
        <taxon>Bacillati</taxon>
        <taxon>Actinomycetota</taxon>
        <taxon>Actinomycetes</taxon>
        <taxon>Propionibacteriales</taxon>
        <taxon>Actinopolymorphaceae</taxon>
        <taxon>Actinopolymorpha</taxon>
    </lineage>
</organism>
<dbReference type="GO" id="GO:0003677">
    <property type="term" value="F:DNA binding"/>
    <property type="evidence" value="ECO:0007669"/>
    <property type="project" value="UniProtKB-UniRule"/>
</dbReference>
<evidence type="ECO:0000256" key="3">
    <source>
        <dbReference type="ARBA" id="ARBA00023172"/>
    </source>
</evidence>